<dbReference type="GO" id="GO:0042127">
    <property type="term" value="P:regulation of cell population proliferation"/>
    <property type="evidence" value="ECO:0007669"/>
    <property type="project" value="UniProtKB-ARBA"/>
</dbReference>
<accession>A0A7I7JIZ4</accession>
<dbReference type="SUPFAM" id="SSF53955">
    <property type="entry name" value="Lysozyme-like"/>
    <property type="match status" value="1"/>
</dbReference>
<dbReference type="KEGG" id="mnm:MNVM_03700"/>
<dbReference type="EMBL" id="AP022562">
    <property type="protein sequence ID" value="BBX11289.1"/>
    <property type="molecule type" value="Genomic_DNA"/>
</dbReference>
<feature type="chain" id="PRO_5029493867" description="Resuscitation-promoting factor core lysozyme-like domain-containing protein" evidence="3">
    <location>
        <begin position="26"/>
        <end position="135"/>
    </location>
</feature>
<comment type="similarity">
    <text evidence="1">Belongs to the transglycosylase family. Rpf subfamily.</text>
</comment>
<sequence length="135" mass="13162">MRKLTALAAGALLIGTAELTAAAHAEPINWEAIANCESGGDWAADSGNGGYGGLQISAATWDANGGVGLPSDASRQQQIAVAKRIMASEGPGAWPACASRGAAATTGAGAAPVGSLTHYLSALFEDSGGPGVPAD</sequence>
<evidence type="ECO:0000313" key="5">
    <source>
        <dbReference type="EMBL" id="BBX11289.1"/>
    </source>
</evidence>
<dbReference type="GO" id="GO:0016787">
    <property type="term" value="F:hydrolase activity"/>
    <property type="evidence" value="ECO:0007669"/>
    <property type="project" value="UniProtKB-KW"/>
</dbReference>
<evidence type="ECO:0000313" key="6">
    <source>
        <dbReference type="Proteomes" id="UP000466997"/>
    </source>
</evidence>
<evidence type="ECO:0000256" key="1">
    <source>
        <dbReference type="ARBA" id="ARBA00010830"/>
    </source>
</evidence>
<dbReference type="RefSeq" id="WP_013828457.1">
    <property type="nucleotide sequence ID" value="NZ_AP022562.1"/>
</dbReference>
<dbReference type="Pfam" id="PF06737">
    <property type="entry name" value="Transglycosylas"/>
    <property type="match status" value="1"/>
</dbReference>
<evidence type="ECO:0000259" key="4">
    <source>
        <dbReference type="Pfam" id="PF06737"/>
    </source>
</evidence>
<organism evidence="5 6">
    <name type="scientific">Mycobacterium novum</name>
    <dbReference type="NCBI Taxonomy" id="2492438"/>
    <lineage>
        <taxon>Bacteria</taxon>
        <taxon>Bacillati</taxon>
        <taxon>Actinomycetota</taxon>
        <taxon>Actinomycetes</taxon>
        <taxon>Mycobacteriales</taxon>
        <taxon>Mycobacteriaceae</taxon>
        <taxon>Mycobacterium</taxon>
    </lineage>
</organism>
<dbReference type="InterPro" id="IPR023346">
    <property type="entry name" value="Lysozyme-like_dom_sf"/>
</dbReference>
<keyword evidence="2" id="KW-0378">Hydrolase</keyword>
<dbReference type="AlphaFoldDB" id="A0A7I7JIZ4"/>
<keyword evidence="6" id="KW-1185">Reference proteome</keyword>
<feature type="signal peptide" evidence="3">
    <location>
        <begin position="1"/>
        <end position="25"/>
    </location>
</feature>
<dbReference type="GO" id="GO:0009372">
    <property type="term" value="P:quorum sensing"/>
    <property type="evidence" value="ECO:0007669"/>
    <property type="project" value="UniProtKB-ARBA"/>
</dbReference>
<proteinExistence type="inferred from homology"/>
<protein>
    <recommendedName>
        <fullName evidence="4">Resuscitation-promoting factor core lysozyme-like domain-containing protein</fullName>
    </recommendedName>
</protein>
<dbReference type="Proteomes" id="UP000466997">
    <property type="component" value="Chromosome"/>
</dbReference>
<name>A0A7I7JIZ4_9MYCO</name>
<dbReference type="CDD" id="cd13925">
    <property type="entry name" value="RPF"/>
    <property type="match status" value="1"/>
</dbReference>
<gene>
    <name evidence="5" type="ORF">MNVM_03700</name>
</gene>
<reference evidence="5 6" key="1">
    <citation type="journal article" date="2019" name="Emerg. Microbes Infect.">
        <title>Comprehensive subspecies identification of 175 nontuberculous mycobacteria species based on 7547 genomic profiles.</title>
        <authorList>
            <person name="Matsumoto Y."/>
            <person name="Kinjo T."/>
            <person name="Motooka D."/>
            <person name="Nabeya D."/>
            <person name="Jung N."/>
            <person name="Uechi K."/>
            <person name="Horii T."/>
            <person name="Iida T."/>
            <person name="Fujita J."/>
            <person name="Nakamura S."/>
        </authorList>
    </citation>
    <scope>NUCLEOTIDE SEQUENCE [LARGE SCALE GENOMIC DNA]</scope>
    <source>
        <strain evidence="5 6">JCM 6391</strain>
    </source>
</reference>
<dbReference type="GO" id="GO:0010629">
    <property type="term" value="P:negative regulation of gene expression"/>
    <property type="evidence" value="ECO:0007669"/>
    <property type="project" value="UniProtKB-ARBA"/>
</dbReference>
<keyword evidence="3" id="KW-0732">Signal</keyword>
<evidence type="ECO:0000256" key="2">
    <source>
        <dbReference type="ARBA" id="ARBA00022801"/>
    </source>
</evidence>
<feature type="domain" description="Resuscitation-promoting factor core lysozyme-like" evidence="4">
    <location>
        <begin position="26"/>
        <end position="97"/>
    </location>
</feature>
<dbReference type="Gene3D" id="1.10.530.10">
    <property type="match status" value="1"/>
</dbReference>
<dbReference type="InterPro" id="IPR010618">
    <property type="entry name" value="RPF"/>
</dbReference>
<evidence type="ECO:0000256" key="3">
    <source>
        <dbReference type="SAM" id="SignalP"/>
    </source>
</evidence>
<dbReference type="GO" id="GO:0005576">
    <property type="term" value="C:extracellular region"/>
    <property type="evidence" value="ECO:0007669"/>
    <property type="project" value="UniProtKB-ARBA"/>
</dbReference>